<evidence type="ECO:0000313" key="13">
    <source>
        <dbReference type="EMBL" id="SPQ00371.1"/>
    </source>
</evidence>
<dbReference type="InterPro" id="IPR004358">
    <property type="entry name" value="Sig_transdc_His_kin-like_C"/>
</dbReference>
<keyword evidence="8" id="KW-0067">ATP-binding</keyword>
<evidence type="ECO:0000259" key="12">
    <source>
        <dbReference type="PROSITE" id="PS50885"/>
    </source>
</evidence>
<dbReference type="PROSITE" id="PS50109">
    <property type="entry name" value="HIS_KIN"/>
    <property type="match status" value="1"/>
</dbReference>
<dbReference type="Gene3D" id="1.10.287.130">
    <property type="match status" value="1"/>
</dbReference>
<dbReference type="Pfam" id="PF00512">
    <property type="entry name" value="HisKA"/>
    <property type="match status" value="1"/>
</dbReference>
<evidence type="ECO:0000256" key="3">
    <source>
        <dbReference type="ARBA" id="ARBA00012438"/>
    </source>
</evidence>
<evidence type="ECO:0000256" key="6">
    <source>
        <dbReference type="ARBA" id="ARBA00022741"/>
    </source>
</evidence>
<dbReference type="GO" id="GO:0016020">
    <property type="term" value="C:membrane"/>
    <property type="evidence" value="ECO:0007669"/>
    <property type="project" value="UniProtKB-SubCell"/>
</dbReference>
<evidence type="ECO:0000256" key="4">
    <source>
        <dbReference type="ARBA" id="ARBA00022553"/>
    </source>
</evidence>
<dbReference type="PROSITE" id="PS50885">
    <property type="entry name" value="HAMP"/>
    <property type="match status" value="1"/>
</dbReference>
<name>A0A2U3QG27_9BACT</name>
<dbReference type="CDD" id="cd06225">
    <property type="entry name" value="HAMP"/>
    <property type="match status" value="1"/>
</dbReference>
<dbReference type="InterPro" id="IPR003660">
    <property type="entry name" value="HAMP_dom"/>
</dbReference>
<evidence type="ECO:0000256" key="9">
    <source>
        <dbReference type="ARBA" id="ARBA00023012"/>
    </source>
</evidence>
<sequence length="529" mass="59888">MTVISYNMDGFDMLLKKKIALSFFISGFIIAILVAFEFISFIQLRRAITFLEITDDIRSKSLQIRRHEKNFFLYGSTKGYDESMEVHRYLGELKGILRRDVSAAIKDRLSSFQRLTAEYERRFTGIESSLEDLYSEMRILKKTTMKYAQFFPLIELTFLERPGQAADFLEQVFFLSKNHRLVLGLRKLDSEIIALRKNGEDILGASKDIDKLERDNAERVIQISQITMLALFSLFILVGLGTLFYIMSDVVKKLGLLTAAVEKTGKGNFSPMSISSKINNDEVGTLIKTFNHMEEELAQREKELIQSKKLAAIGTLASGVAHELNNPLNNIYTTSQRLIKKADEECPPFLKKSLHDIFSETMRVKKIVGELLEFARGREPHLRPVELGTLIKGVYRHLGNSVDIKGIKFDVFLQPVEVVLAADQEQLEQIFINLFMNAAEAMSGEGEIRVKVKEETETVIIRVSDSGKGMSAETLEKIFEPFFTSKDKGTGLGLAIVFNIIQKHGGHIDVESKEGEGTSFIITLPKNRK</sequence>
<reference evidence="14" key="1">
    <citation type="submission" date="2018-03" db="EMBL/GenBank/DDBJ databases">
        <authorList>
            <person name="Zecchin S."/>
        </authorList>
    </citation>
    <scope>NUCLEOTIDE SEQUENCE [LARGE SCALE GENOMIC DNA]</scope>
</reference>
<dbReference type="Proteomes" id="UP000245125">
    <property type="component" value="Unassembled WGS sequence"/>
</dbReference>
<feature type="domain" description="Histidine kinase" evidence="11">
    <location>
        <begin position="319"/>
        <end position="528"/>
    </location>
</feature>
<dbReference type="InterPro" id="IPR005467">
    <property type="entry name" value="His_kinase_dom"/>
</dbReference>
<gene>
    <name evidence="13" type="ORF">NBG4_220004</name>
</gene>
<dbReference type="InterPro" id="IPR003661">
    <property type="entry name" value="HisK_dim/P_dom"/>
</dbReference>
<keyword evidence="9" id="KW-0902">Two-component regulatory system</keyword>
<protein>
    <recommendedName>
        <fullName evidence="3">histidine kinase</fullName>
        <ecNumber evidence="3">2.7.13.3</ecNumber>
    </recommendedName>
</protein>
<dbReference type="SMART" id="SM00387">
    <property type="entry name" value="HATPase_c"/>
    <property type="match status" value="1"/>
</dbReference>
<keyword evidence="4" id="KW-0597">Phosphoprotein</keyword>
<dbReference type="InterPro" id="IPR036097">
    <property type="entry name" value="HisK_dim/P_sf"/>
</dbReference>
<keyword evidence="7 13" id="KW-0418">Kinase</keyword>
<evidence type="ECO:0000256" key="8">
    <source>
        <dbReference type="ARBA" id="ARBA00022840"/>
    </source>
</evidence>
<evidence type="ECO:0000256" key="5">
    <source>
        <dbReference type="ARBA" id="ARBA00022679"/>
    </source>
</evidence>
<keyword evidence="10" id="KW-1133">Transmembrane helix</keyword>
<dbReference type="OrthoDB" id="224978at2"/>
<dbReference type="GO" id="GO:0005524">
    <property type="term" value="F:ATP binding"/>
    <property type="evidence" value="ECO:0007669"/>
    <property type="project" value="UniProtKB-KW"/>
</dbReference>
<organism evidence="13 14">
    <name type="scientific">Candidatus Sulfobium mesophilum</name>
    <dbReference type="NCBI Taxonomy" id="2016548"/>
    <lineage>
        <taxon>Bacteria</taxon>
        <taxon>Pseudomonadati</taxon>
        <taxon>Nitrospirota</taxon>
        <taxon>Nitrospiria</taxon>
        <taxon>Nitrospirales</taxon>
        <taxon>Nitrospiraceae</taxon>
        <taxon>Candidatus Sulfobium</taxon>
    </lineage>
</organism>
<proteinExistence type="predicted"/>
<accession>A0A2U3QG27</accession>
<keyword evidence="10" id="KW-0472">Membrane</keyword>
<dbReference type="PRINTS" id="PR00344">
    <property type="entry name" value="BCTRLSENSOR"/>
</dbReference>
<dbReference type="SUPFAM" id="SSF47384">
    <property type="entry name" value="Homodimeric domain of signal transducing histidine kinase"/>
    <property type="match status" value="1"/>
</dbReference>
<dbReference type="FunFam" id="3.30.565.10:FF:000006">
    <property type="entry name" value="Sensor histidine kinase WalK"/>
    <property type="match status" value="1"/>
</dbReference>
<comment type="catalytic activity">
    <reaction evidence="1">
        <text>ATP + protein L-histidine = ADP + protein N-phospho-L-histidine.</text>
        <dbReference type="EC" id="2.7.13.3"/>
    </reaction>
</comment>
<feature type="transmembrane region" description="Helical" evidence="10">
    <location>
        <begin position="20"/>
        <end position="42"/>
    </location>
</feature>
<dbReference type="EMBL" id="OUUY01000067">
    <property type="protein sequence ID" value="SPQ00371.1"/>
    <property type="molecule type" value="Genomic_DNA"/>
</dbReference>
<evidence type="ECO:0000259" key="11">
    <source>
        <dbReference type="PROSITE" id="PS50109"/>
    </source>
</evidence>
<dbReference type="EC" id="2.7.13.3" evidence="3"/>
<dbReference type="CDD" id="cd00082">
    <property type="entry name" value="HisKA"/>
    <property type="match status" value="1"/>
</dbReference>
<dbReference type="SMART" id="SM00388">
    <property type="entry name" value="HisKA"/>
    <property type="match status" value="1"/>
</dbReference>
<dbReference type="AlphaFoldDB" id="A0A2U3QG27"/>
<dbReference type="InterPro" id="IPR003594">
    <property type="entry name" value="HATPase_dom"/>
</dbReference>
<evidence type="ECO:0000256" key="1">
    <source>
        <dbReference type="ARBA" id="ARBA00000085"/>
    </source>
</evidence>
<feature type="transmembrane region" description="Helical" evidence="10">
    <location>
        <begin position="226"/>
        <end position="247"/>
    </location>
</feature>
<keyword evidence="6" id="KW-0547">Nucleotide-binding</keyword>
<evidence type="ECO:0000313" key="14">
    <source>
        <dbReference type="Proteomes" id="UP000245125"/>
    </source>
</evidence>
<keyword evidence="14" id="KW-1185">Reference proteome</keyword>
<dbReference type="Pfam" id="PF02518">
    <property type="entry name" value="HATPase_c"/>
    <property type="match status" value="1"/>
</dbReference>
<evidence type="ECO:0000256" key="10">
    <source>
        <dbReference type="SAM" id="Phobius"/>
    </source>
</evidence>
<dbReference type="InterPro" id="IPR036890">
    <property type="entry name" value="HATPase_C_sf"/>
</dbReference>
<dbReference type="GO" id="GO:0000155">
    <property type="term" value="F:phosphorelay sensor kinase activity"/>
    <property type="evidence" value="ECO:0007669"/>
    <property type="project" value="InterPro"/>
</dbReference>
<dbReference type="SUPFAM" id="SSF55874">
    <property type="entry name" value="ATPase domain of HSP90 chaperone/DNA topoisomerase II/histidine kinase"/>
    <property type="match status" value="1"/>
</dbReference>
<dbReference type="PANTHER" id="PTHR43065:SF46">
    <property type="entry name" value="C4-DICARBOXYLATE TRANSPORT SENSOR PROTEIN DCTB"/>
    <property type="match status" value="1"/>
</dbReference>
<comment type="subcellular location">
    <subcellularLocation>
        <location evidence="2">Membrane</location>
    </subcellularLocation>
</comment>
<keyword evidence="10" id="KW-0812">Transmembrane</keyword>
<evidence type="ECO:0000256" key="2">
    <source>
        <dbReference type="ARBA" id="ARBA00004370"/>
    </source>
</evidence>
<feature type="domain" description="HAMP" evidence="12">
    <location>
        <begin position="248"/>
        <end position="302"/>
    </location>
</feature>
<evidence type="ECO:0000256" key="7">
    <source>
        <dbReference type="ARBA" id="ARBA00022777"/>
    </source>
</evidence>
<dbReference type="PANTHER" id="PTHR43065">
    <property type="entry name" value="SENSOR HISTIDINE KINASE"/>
    <property type="match status" value="1"/>
</dbReference>
<dbReference type="Gene3D" id="6.10.340.10">
    <property type="match status" value="1"/>
</dbReference>
<dbReference type="Gene3D" id="3.30.565.10">
    <property type="entry name" value="Histidine kinase-like ATPase, C-terminal domain"/>
    <property type="match status" value="1"/>
</dbReference>
<keyword evidence="5" id="KW-0808">Transferase</keyword>